<organism evidence="2 3">
    <name type="scientific">Hymenobacter aquaticus</name>
    <dbReference type="NCBI Taxonomy" id="1867101"/>
    <lineage>
        <taxon>Bacteria</taxon>
        <taxon>Pseudomonadati</taxon>
        <taxon>Bacteroidota</taxon>
        <taxon>Cytophagia</taxon>
        <taxon>Cytophagales</taxon>
        <taxon>Hymenobacteraceae</taxon>
        <taxon>Hymenobacter</taxon>
    </lineage>
</organism>
<feature type="domain" description="GAF" evidence="1">
    <location>
        <begin position="30"/>
        <end position="160"/>
    </location>
</feature>
<dbReference type="AlphaFoldDB" id="A0A4Z0Q117"/>
<dbReference type="RefSeq" id="WP_135460655.1">
    <property type="nucleotide sequence ID" value="NZ_SRLC01000001.1"/>
</dbReference>
<accession>A0A4Z0Q117</accession>
<dbReference type="InterPro" id="IPR029016">
    <property type="entry name" value="GAF-like_dom_sf"/>
</dbReference>
<evidence type="ECO:0000259" key="1">
    <source>
        <dbReference type="Pfam" id="PF01590"/>
    </source>
</evidence>
<dbReference type="Proteomes" id="UP000297549">
    <property type="component" value="Unassembled WGS sequence"/>
</dbReference>
<keyword evidence="3" id="KW-1185">Reference proteome</keyword>
<evidence type="ECO:0000313" key="3">
    <source>
        <dbReference type="Proteomes" id="UP000297549"/>
    </source>
</evidence>
<dbReference type="SUPFAM" id="SSF55781">
    <property type="entry name" value="GAF domain-like"/>
    <property type="match status" value="1"/>
</dbReference>
<gene>
    <name evidence="2" type="ORF">E5K00_00555</name>
</gene>
<dbReference type="EMBL" id="SRLC01000001">
    <property type="protein sequence ID" value="TGE23738.1"/>
    <property type="molecule type" value="Genomic_DNA"/>
</dbReference>
<dbReference type="Gene3D" id="3.30.450.40">
    <property type="match status" value="1"/>
</dbReference>
<dbReference type="PANTHER" id="PTHR43102">
    <property type="entry name" value="SLR1143 PROTEIN"/>
    <property type="match status" value="1"/>
</dbReference>
<reference evidence="2 3" key="1">
    <citation type="submission" date="2019-04" db="EMBL/GenBank/DDBJ databases">
        <authorList>
            <person name="Feng G."/>
            <person name="Zhang J."/>
            <person name="Zhu H."/>
        </authorList>
    </citation>
    <scope>NUCLEOTIDE SEQUENCE [LARGE SCALE GENOMIC DNA]</scope>
    <source>
        <strain evidence="2 3">JCM 31653</strain>
    </source>
</reference>
<comment type="caution">
    <text evidence="2">The sequence shown here is derived from an EMBL/GenBank/DDBJ whole genome shotgun (WGS) entry which is preliminary data.</text>
</comment>
<evidence type="ECO:0000313" key="2">
    <source>
        <dbReference type="EMBL" id="TGE23738.1"/>
    </source>
</evidence>
<dbReference type="InterPro" id="IPR003018">
    <property type="entry name" value="GAF"/>
</dbReference>
<dbReference type="OrthoDB" id="9811889at2"/>
<proteinExistence type="predicted"/>
<protein>
    <submittedName>
        <fullName evidence="2">GAF domain-containing protein</fullName>
    </submittedName>
</protein>
<name>A0A4Z0Q117_9BACT</name>
<sequence>MPLSPSSLIPGNEEDRLLALSRYQIVGTAPESLFDDLAALTAKLFRAPIALVSLVEAESVWFKANFGLPDAGRVRRSESLCSVAVLHNQATVFESLGTNPCALTEPTLLQALRLEFYAGHPLQTPDGFNIGSLCVIDHQARTFSPDEQELLRQLATTVMLLLELRRLGNPPLAAATQPHLTVPSLVHSLTMLAEIGSTGAAVDIAGNPVGTPAIHQEAAQLTTLLNRLIGEMLVS</sequence>
<dbReference type="Pfam" id="PF01590">
    <property type="entry name" value="GAF"/>
    <property type="match status" value="1"/>
</dbReference>
<dbReference type="PANTHER" id="PTHR43102:SF2">
    <property type="entry name" value="GAF DOMAIN-CONTAINING PROTEIN"/>
    <property type="match status" value="1"/>
</dbReference>